<gene>
    <name evidence="1" type="ORF">T05_15493</name>
</gene>
<dbReference type="EMBL" id="JYDJ01000037">
    <property type="protein sequence ID" value="KRX47832.1"/>
    <property type="molecule type" value="Genomic_DNA"/>
</dbReference>
<sequence>MNKNRKNSMPEMYLVQKFTVSGSVEKQLLMGDDRIYFDNVVTGKNEKGTLTKWEYDIRTIEN</sequence>
<organism evidence="1 2">
    <name type="scientific">Trichinella murrelli</name>
    <dbReference type="NCBI Taxonomy" id="144512"/>
    <lineage>
        <taxon>Eukaryota</taxon>
        <taxon>Metazoa</taxon>
        <taxon>Ecdysozoa</taxon>
        <taxon>Nematoda</taxon>
        <taxon>Enoplea</taxon>
        <taxon>Dorylaimia</taxon>
        <taxon>Trichinellida</taxon>
        <taxon>Trichinellidae</taxon>
        <taxon>Trichinella</taxon>
    </lineage>
</organism>
<dbReference type="AlphaFoldDB" id="A0A0V0U967"/>
<name>A0A0V0U967_9BILA</name>
<keyword evidence="2" id="KW-1185">Reference proteome</keyword>
<protein>
    <submittedName>
        <fullName evidence="1">Uncharacterized protein</fullName>
    </submittedName>
</protein>
<dbReference type="Proteomes" id="UP000055048">
    <property type="component" value="Unassembled WGS sequence"/>
</dbReference>
<proteinExistence type="predicted"/>
<reference evidence="1 2" key="1">
    <citation type="submission" date="2015-01" db="EMBL/GenBank/DDBJ databases">
        <title>Evolution of Trichinella species and genotypes.</title>
        <authorList>
            <person name="Korhonen P.K."/>
            <person name="Edoardo P."/>
            <person name="Giuseppe L.R."/>
            <person name="Gasser R.B."/>
        </authorList>
    </citation>
    <scope>NUCLEOTIDE SEQUENCE [LARGE SCALE GENOMIC DNA]</scope>
    <source>
        <strain evidence="1">ISS417</strain>
    </source>
</reference>
<evidence type="ECO:0000313" key="1">
    <source>
        <dbReference type="EMBL" id="KRX47832.1"/>
    </source>
</evidence>
<evidence type="ECO:0000313" key="2">
    <source>
        <dbReference type="Proteomes" id="UP000055048"/>
    </source>
</evidence>
<comment type="caution">
    <text evidence="1">The sequence shown here is derived from an EMBL/GenBank/DDBJ whole genome shotgun (WGS) entry which is preliminary data.</text>
</comment>
<accession>A0A0V0U967</accession>